<name>A0A2M6WCU5_9BACT</name>
<sequence>MLNKVVVSAAGRGTRMLHLSKQKPKHLIEINGRPFLYYLLKNLKEAGFEEVIMVIGYKKEVMENFLADYKDKFKMTIVNQFDLLGDKYGTACPIEAVKNIIGRDESFISICGDNLYSVPDLKKFFIDDEFSYIAGLKHPEPNKYGVLIRNGEDYLDKIIEKPTTYVGDLINTGLYKFTPSVFKQLPLISKSSRGEYELTDVINLLAQEKKVKIREIEDYWLDFGKPEDVQTLEQFLNNQNN</sequence>
<dbReference type="InterPro" id="IPR029044">
    <property type="entry name" value="Nucleotide-diphossugar_trans"/>
</dbReference>
<evidence type="ECO:0000313" key="4">
    <source>
        <dbReference type="EMBL" id="PIT90603.1"/>
    </source>
</evidence>
<gene>
    <name evidence="4" type="ORF">COU22_01230</name>
</gene>
<dbReference type="CDD" id="cd04181">
    <property type="entry name" value="NTP_transferase"/>
    <property type="match status" value="1"/>
</dbReference>
<evidence type="ECO:0000256" key="2">
    <source>
        <dbReference type="ARBA" id="ARBA00022695"/>
    </source>
</evidence>
<reference evidence="5" key="1">
    <citation type="submission" date="2017-09" db="EMBL/GenBank/DDBJ databases">
        <title>Depth-based differentiation of microbial function through sediment-hosted aquifers and enrichment of novel symbionts in the deep terrestrial subsurface.</title>
        <authorList>
            <person name="Probst A.J."/>
            <person name="Ladd B."/>
            <person name="Jarett J.K."/>
            <person name="Geller-Mcgrath D.E."/>
            <person name="Sieber C.M.K."/>
            <person name="Emerson J.B."/>
            <person name="Anantharaman K."/>
            <person name="Thomas B.C."/>
            <person name="Malmstrom R."/>
            <person name="Stieglmeier M."/>
            <person name="Klingl A."/>
            <person name="Woyke T."/>
            <person name="Ryan C.M."/>
            <person name="Banfield J.F."/>
        </authorList>
    </citation>
    <scope>NUCLEOTIDE SEQUENCE [LARGE SCALE GENOMIC DNA]</scope>
</reference>
<dbReference type="Proteomes" id="UP000230543">
    <property type="component" value="Unassembled WGS sequence"/>
</dbReference>
<dbReference type="EMBL" id="PFBO01000037">
    <property type="protein sequence ID" value="PIT90603.1"/>
    <property type="molecule type" value="Genomic_DNA"/>
</dbReference>
<dbReference type="PANTHER" id="PTHR43584:SF8">
    <property type="entry name" value="N-ACETYLMURAMATE ALPHA-1-PHOSPHATE URIDYLYLTRANSFERASE"/>
    <property type="match status" value="1"/>
</dbReference>
<keyword evidence="2" id="KW-0548">Nucleotidyltransferase</keyword>
<evidence type="ECO:0000313" key="5">
    <source>
        <dbReference type="Proteomes" id="UP000230543"/>
    </source>
</evidence>
<dbReference type="InterPro" id="IPR050065">
    <property type="entry name" value="GlmU-like"/>
</dbReference>
<dbReference type="PANTHER" id="PTHR43584">
    <property type="entry name" value="NUCLEOTIDYL TRANSFERASE"/>
    <property type="match status" value="1"/>
</dbReference>
<dbReference type="Gene3D" id="3.90.550.10">
    <property type="entry name" value="Spore Coat Polysaccharide Biosynthesis Protein SpsA, Chain A"/>
    <property type="match status" value="1"/>
</dbReference>
<proteinExistence type="predicted"/>
<protein>
    <recommendedName>
        <fullName evidence="3">Nucleotidyl transferase domain-containing protein</fullName>
    </recommendedName>
</protein>
<dbReference type="GO" id="GO:0016779">
    <property type="term" value="F:nucleotidyltransferase activity"/>
    <property type="evidence" value="ECO:0007669"/>
    <property type="project" value="UniProtKB-KW"/>
</dbReference>
<feature type="domain" description="Nucleotidyl transferase" evidence="3">
    <location>
        <begin position="5"/>
        <end position="237"/>
    </location>
</feature>
<dbReference type="InterPro" id="IPR005835">
    <property type="entry name" value="NTP_transferase_dom"/>
</dbReference>
<evidence type="ECO:0000256" key="1">
    <source>
        <dbReference type="ARBA" id="ARBA00022679"/>
    </source>
</evidence>
<keyword evidence="1" id="KW-0808">Transferase</keyword>
<dbReference type="SUPFAM" id="SSF53448">
    <property type="entry name" value="Nucleotide-diphospho-sugar transferases"/>
    <property type="match status" value="1"/>
</dbReference>
<accession>A0A2M6WCU5</accession>
<evidence type="ECO:0000259" key="3">
    <source>
        <dbReference type="Pfam" id="PF00483"/>
    </source>
</evidence>
<dbReference type="AlphaFoldDB" id="A0A2M6WCU5"/>
<dbReference type="Pfam" id="PF00483">
    <property type="entry name" value="NTP_transferase"/>
    <property type="match status" value="1"/>
</dbReference>
<organism evidence="4 5">
    <name type="scientific">Candidatus Komeilibacteria bacterium CG10_big_fil_rev_8_21_14_0_10_41_13</name>
    <dbReference type="NCBI Taxonomy" id="1974476"/>
    <lineage>
        <taxon>Bacteria</taxon>
        <taxon>Candidatus Komeiliibacteriota</taxon>
    </lineage>
</organism>
<comment type="caution">
    <text evidence="4">The sequence shown here is derived from an EMBL/GenBank/DDBJ whole genome shotgun (WGS) entry which is preliminary data.</text>
</comment>